<dbReference type="EMBL" id="CP136893">
    <property type="protein sequence ID" value="WOL06230.1"/>
    <property type="molecule type" value="Genomic_DNA"/>
</dbReference>
<dbReference type="Proteomes" id="UP001327560">
    <property type="component" value="Chromosome 4"/>
</dbReference>
<accession>A0AAQ3KF82</accession>
<sequence length="135" mass="15282">MDQIAAAHFSLFDLRETKVDVEDGATPPPLRKRGHLTGLSPRKHPPTIKSICVKEKICECEALFVPFAEGSMIYQQLPALDLTIFVSAMENRSSLLQVPKKMLVKKREIRTHLQQLAAAVDVVEDENIWIRKNYA</sequence>
<reference evidence="2 3" key="1">
    <citation type="submission" date="2023-10" db="EMBL/GenBank/DDBJ databases">
        <title>Chromosome-scale genome assembly provides insights into flower coloration mechanisms of Canna indica.</title>
        <authorList>
            <person name="Li C."/>
        </authorList>
    </citation>
    <scope>NUCLEOTIDE SEQUENCE [LARGE SCALE GENOMIC DNA]</scope>
    <source>
        <tissue evidence="2">Flower</tissue>
    </source>
</reference>
<feature type="compositionally biased region" description="Basic residues" evidence="1">
    <location>
        <begin position="30"/>
        <end position="42"/>
    </location>
</feature>
<evidence type="ECO:0000313" key="2">
    <source>
        <dbReference type="EMBL" id="WOL06230.1"/>
    </source>
</evidence>
<protein>
    <submittedName>
        <fullName evidence="2">Uncharacterized protein</fullName>
    </submittedName>
</protein>
<feature type="region of interest" description="Disordered" evidence="1">
    <location>
        <begin position="22"/>
        <end position="42"/>
    </location>
</feature>
<organism evidence="2 3">
    <name type="scientific">Canna indica</name>
    <name type="common">Indian-shot</name>
    <dbReference type="NCBI Taxonomy" id="4628"/>
    <lineage>
        <taxon>Eukaryota</taxon>
        <taxon>Viridiplantae</taxon>
        <taxon>Streptophyta</taxon>
        <taxon>Embryophyta</taxon>
        <taxon>Tracheophyta</taxon>
        <taxon>Spermatophyta</taxon>
        <taxon>Magnoliopsida</taxon>
        <taxon>Liliopsida</taxon>
        <taxon>Zingiberales</taxon>
        <taxon>Cannaceae</taxon>
        <taxon>Canna</taxon>
    </lineage>
</organism>
<evidence type="ECO:0000313" key="3">
    <source>
        <dbReference type="Proteomes" id="UP001327560"/>
    </source>
</evidence>
<name>A0AAQ3KF82_9LILI</name>
<dbReference type="AlphaFoldDB" id="A0AAQ3KF82"/>
<proteinExistence type="predicted"/>
<keyword evidence="3" id="KW-1185">Reference proteome</keyword>
<gene>
    <name evidence="2" type="ORF">Cni_G14962</name>
</gene>
<evidence type="ECO:0000256" key="1">
    <source>
        <dbReference type="SAM" id="MobiDB-lite"/>
    </source>
</evidence>